<feature type="transmembrane region" description="Helical" evidence="1">
    <location>
        <begin position="72"/>
        <end position="90"/>
    </location>
</feature>
<keyword evidence="3" id="KW-1185">Reference proteome</keyword>
<sequence>MRAHQRSGYAVAALLLAGSAVHLAVYAVDGGGWTGPVSWRKPILFGFSFGVTLAALVWVTGRLRPVPRRAGALLGVLAAASFAEVALISLQRWRGVPSHLNFTTPADTAVSAALAGFAIVGLIPPILVIAVLAFRGLDAPPSMRLAIRAGLAVLLLSLLSGAALIANGRAIGLPPQATDLSVFGAAGQLKVPHAVTLHALQVLPVLAALLARTAWTEQVRTRLVALATAGYGGLVAVSVLQAARGLAPADLTVTSGALLAVSAAALAVAGAAALAGLRPGARRPGADGAPARWGTRLSP</sequence>
<proteinExistence type="predicted"/>
<feature type="transmembrane region" description="Helical" evidence="1">
    <location>
        <begin position="223"/>
        <end position="243"/>
    </location>
</feature>
<feature type="transmembrane region" description="Helical" evidence="1">
    <location>
        <begin position="146"/>
        <end position="171"/>
    </location>
</feature>
<feature type="transmembrane region" description="Helical" evidence="1">
    <location>
        <begin position="43"/>
        <end position="60"/>
    </location>
</feature>
<accession>A0ABT9R9N5</accession>
<feature type="transmembrane region" description="Helical" evidence="1">
    <location>
        <begin position="255"/>
        <end position="277"/>
    </location>
</feature>
<reference evidence="2 3" key="1">
    <citation type="submission" date="2023-07" db="EMBL/GenBank/DDBJ databases">
        <title>Sequencing the genomes of 1000 actinobacteria strains.</title>
        <authorList>
            <person name="Klenk H.-P."/>
        </authorList>
    </citation>
    <scope>NUCLEOTIDE SEQUENCE [LARGE SCALE GENOMIC DNA]</scope>
    <source>
        <strain evidence="2 3">DSM 44109</strain>
    </source>
</reference>
<evidence type="ECO:0000313" key="2">
    <source>
        <dbReference type="EMBL" id="MDP9865951.1"/>
    </source>
</evidence>
<keyword evidence="1" id="KW-1133">Transmembrane helix</keyword>
<protein>
    <submittedName>
        <fullName evidence="2">Phosphoglycerol transferase MdoB-like AlkP superfamily enzyme</fullName>
    </submittedName>
</protein>
<evidence type="ECO:0000256" key="1">
    <source>
        <dbReference type="SAM" id="Phobius"/>
    </source>
</evidence>
<keyword evidence="1" id="KW-0812">Transmembrane</keyword>
<feature type="transmembrane region" description="Helical" evidence="1">
    <location>
        <begin position="110"/>
        <end position="134"/>
    </location>
</feature>
<comment type="caution">
    <text evidence="2">The sequence shown here is derived from an EMBL/GenBank/DDBJ whole genome shotgun (WGS) entry which is preliminary data.</text>
</comment>
<dbReference type="RefSeq" id="WP_306865906.1">
    <property type="nucleotide sequence ID" value="NZ_JAUSRB010000002.1"/>
</dbReference>
<organism evidence="2 3">
    <name type="scientific">Streptosporangium brasiliense</name>
    <dbReference type="NCBI Taxonomy" id="47480"/>
    <lineage>
        <taxon>Bacteria</taxon>
        <taxon>Bacillati</taxon>
        <taxon>Actinomycetota</taxon>
        <taxon>Actinomycetes</taxon>
        <taxon>Streptosporangiales</taxon>
        <taxon>Streptosporangiaceae</taxon>
        <taxon>Streptosporangium</taxon>
    </lineage>
</organism>
<keyword evidence="1" id="KW-0472">Membrane</keyword>
<evidence type="ECO:0000313" key="3">
    <source>
        <dbReference type="Proteomes" id="UP001230426"/>
    </source>
</evidence>
<name>A0ABT9R9N5_9ACTN</name>
<gene>
    <name evidence="2" type="ORF">J2S55_005217</name>
</gene>
<dbReference type="Proteomes" id="UP001230426">
    <property type="component" value="Unassembled WGS sequence"/>
</dbReference>
<feature type="transmembrane region" description="Helical" evidence="1">
    <location>
        <begin position="191"/>
        <end position="211"/>
    </location>
</feature>
<dbReference type="EMBL" id="JAUSRB010000002">
    <property type="protein sequence ID" value="MDP9865951.1"/>
    <property type="molecule type" value="Genomic_DNA"/>
</dbReference>